<feature type="domain" description="NAD(P)-binding" evidence="1">
    <location>
        <begin position="7"/>
        <end position="220"/>
    </location>
</feature>
<dbReference type="EMBL" id="CP048685">
    <property type="protein sequence ID" value="QPJ62291.1"/>
    <property type="molecule type" value="Genomic_DNA"/>
</dbReference>
<sequence length="242" mass="26830">MTTLVVGASGATGRLLLNHLLDRGQQVRIIVRSTDSLSDVVANHNNLTVIQANVVDLSDAELAQHVRGCNALASCLGHNLSFKGIFGPPRRLVSDATRRLCNALKANNPERPVKFVLMNTAGNSNRDLKEKVSFRNKCVVGLLRLMLPPHVDNEKAADYLRTQIGQNDGLIEWVVVRPDSLLDEDEVSEFTVHPSPTRCAIFNAGTTSRINVSYFMADLICNEDTWHKWKGRMPVVYNKEEG</sequence>
<evidence type="ECO:0000259" key="1">
    <source>
        <dbReference type="Pfam" id="PF13460"/>
    </source>
</evidence>
<dbReference type="PANTHER" id="PTHR15020">
    <property type="entry name" value="FLAVIN REDUCTASE-RELATED"/>
    <property type="match status" value="1"/>
</dbReference>
<dbReference type="Pfam" id="PF13460">
    <property type="entry name" value="NAD_binding_10"/>
    <property type="match status" value="1"/>
</dbReference>
<accession>A0A7T0BWL1</accession>
<dbReference type="Proteomes" id="UP000594688">
    <property type="component" value="Chromosome"/>
</dbReference>
<protein>
    <submittedName>
        <fullName evidence="2">SDR family oxidoreductase</fullName>
    </submittedName>
</protein>
<evidence type="ECO:0000313" key="2">
    <source>
        <dbReference type="EMBL" id="QPJ62291.1"/>
    </source>
</evidence>
<gene>
    <name evidence="2" type="ORF">G3M70_10585</name>
</gene>
<dbReference type="Gene3D" id="3.40.50.720">
    <property type="entry name" value="NAD(P)-binding Rossmann-like Domain"/>
    <property type="match status" value="1"/>
</dbReference>
<dbReference type="InterPro" id="IPR016040">
    <property type="entry name" value="NAD(P)-bd_dom"/>
</dbReference>
<organism evidence="2 3">
    <name type="scientific">Candidatus Nitronauta litoralis</name>
    <dbReference type="NCBI Taxonomy" id="2705533"/>
    <lineage>
        <taxon>Bacteria</taxon>
        <taxon>Pseudomonadati</taxon>
        <taxon>Nitrospinota/Tectimicrobiota group</taxon>
        <taxon>Nitrospinota</taxon>
        <taxon>Nitrospinia</taxon>
        <taxon>Nitrospinales</taxon>
        <taxon>Nitrospinaceae</taxon>
        <taxon>Candidatus Nitronauta</taxon>
    </lineage>
</organism>
<dbReference type="KEGG" id="nli:G3M70_10585"/>
<proteinExistence type="predicted"/>
<dbReference type="AlphaFoldDB" id="A0A7T0BWL1"/>
<reference evidence="2 3" key="1">
    <citation type="submission" date="2020-02" db="EMBL/GenBank/DDBJ databases">
        <title>Genomic and physiological characterization of two novel Nitrospinaceae genera.</title>
        <authorList>
            <person name="Mueller A.J."/>
            <person name="Jung M.-Y."/>
            <person name="Strachan C.R."/>
            <person name="Herbold C.W."/>
            <person name="Kirkegaard R.H."/>
            <person name="Daims H."/>
        </authorList>
    </citation>
    <scope>NUCLEOTIDE SEQUENCE [LARGE SCALE GENOMIC DNA]</scope>
    <source>
        <strain evidence="2">EB</strain>
    </source>
</reference>
<name>A0A7T0BWL1_9BACT</name>
<dbReference type="PANTHER" id="PTHR15020:SF11">
    <property type="entry name" value="OS06G0360300 PROTEIN"/>
    <property type="match status" value="1"/>
</dbReference>
<evidence type="ECO:0000313" key="3">
    <source>
        <dbReference type="Proteomes" id="UP000594688"/>
    </source>
</evidence>
<dbReference type="InterPro" id="IPR036291">
    <property type="entry name" value="NAD(P)-bd_dom_sf"/>
</dbReference>
<dbReference type="SUPFAM" id="SSF51735">
    <property type="entry name" value="NAD(P)-binding Rossmann-fold domains"/>
    <property type="match status" value="1"/>
</dbReference>